<protein>
    <recommendedName>
        <fullName evidence="3">DUF1450 domain-containing protein</fullName>
    </recommendedName>
</protein>
<accession>A0A1M4YID3</accession>
<evidence type="ECO:0000313" key="2">
    <source>
        <dbReference type="Proteomes" id="UP000184334"/>
    </source>
</evidence>
<proteinExistence type="predicted"/>
<evidence type="ECO:0008006" key="3">
    <source>
        <dbReference type="Google" id="ProtNLM"/>
    </source>
</evidence>
<keyword evidence="2" id="KW-1185">Reference proteome</keyword>
<dbReference type="AlphaFoldDB" id="A0A1M4YID3"/>
<dbReference type="RefSeq" id="WP_072865370.1">
    <property type="nucleotide sequence ID" value="NZ_FQUI01000031.1"/>
</dbReference>
<organism evidence="1 2">
    <name type="scientific">Marinitoga hydrogenitolerans (strain DSM 16785 / JCM 12826 / AT1271)</name>
    <dbReference type="NCBI Taxonomy" id="1122195"/>
    <lineage>
        <taxon>Bacteria</taxon>
        <taxon>Thermotogati</taxon>
        <taxon>Thermotogota</taxon>
        <taxon>Thermotogae</taxon>
        <taxon>Petrotogales</taxon>
        <taxon>Petrotogaceae</taxon>
        <taxon>Marinitoga</taxon>
    </lineage>
</organism>
<evidence type="ECO:0000313" key="1">
    <source>
        <dbReference type="EMBL" id="SHF05555.1"/>
    </source>
</evidence>
<dbReference type="Proteomes" id="UP000184334">
    <property type="component" value="Unassembled WGS sequence"/>
</dbReference>
<name>A0A1M4YID3_MARH1</name>
<dbReference type="STRING" id="1122195.SAMN02745164_01687"/>
<reference evidence="1" key="1">
    <citation type="submission" date="2016-11" db="EMBL/GenBank/DDBJ databases">
        <authorList>
            <person name="Varghese N."/>
            <person name="Submissions S."/>
        </authorList>
    </citation>
    <scope>NUCLEOTIDE SEQUENCE [LARGE SCALE GENOMIC DNA]</scope>
    <source>
        <strain evidence="1">DSM 16785</strain>
    </source>
</reference>
<dbReference type="EMBL" id="FQUI01000031">
    <property type="protein sequence ID" value="SHF05555.1"/>
    <property type="molecule type" value="Genomic_DNA"/>
</dbReference>
<dbReference type="OrthoDB" id="1911471at2"/>
<comment type="caution">
    <text evidence="1">The sequence shown here is derived from an EMBL/GenBank/DDBJ whole genome shotgun (WGS) entry which is preliminary data.</text>
</comment>
<sequence>MIQVCKNNKGIEEFIEYLNQKNIEYSIENCLDECKICHSKLFFKKNEDTIIADSTEELIDKI</sequence>
<gene>
    <name evidence="1" type="ORF">SAMN02745164_01687</name>
</gene>